<reference evidence="2 3" key="1">
    <citation type="submission" date="2019-05" db="EMBL/GenBank/DDBJ databases">
        <title>Another draft genome of Portunus trituberculatus and its Hox gene families provides insights of decapod evolution.</title>
        <authorList>
            <person name="Jeong J.-H."/>
            <person name="Song I."/>
            <person name="Kim S."/>
            <person name="Choi T."/>
            <person name="Kim D."/>
            <person name="Ryu S."/>
            <person name="Kim W."/>
        </authorList>
    </citation>
    <scope>NUCLEOTIDE SEQUENCE [LARGE SCALE GENOMIC DNA]</scope>
    <source>
        <tissue evidence="2">Muscle</tissue>
    </source>
</reference>
<keyword evidence="3" id="KW-1185">Reference proteome</keyword>
<evidence type="ECO:0000256" key="1">
    <source>
        <dbReference type="SAM" id="MobiDB-lite"/>
    </source>
</evidence>
<sequence length="64" mass="6977">MSLPAAIRDLDCKSPGEKKILKSRKCPSFAAIREPPAPQQRPGNPQMAPRGSILRLKISVITPN</sequence>
<evidence type="ECO:0000313" key="3">
    <source>
        <dbReference type="Proteomes" id="UP000324222"/>
    </source>
</evidence>
<feature type="region of interest" description="Disordered" evidence="1">
    <location>
        <begin position="28"/>
        <end position="52"/>
    </location>
</feature>
<dbReference type="EMBL" id="VSRR010094944">
    <property type="protein sequence ID" value="MPC93471.1"/>
    <property type="molecule type" value="Genomic_DNA"/>
</dbReference>
<dbReference type="AlphaFoldDB" id="A0A5B7J6M1"/>
<accession>A0A5B7J6M1</accession>
<dbReference type="Proteomes" id="UP000324222">
    <property type="component" value="Unassembled WGS sequence"/>
</dbReference>
<proteinExistence type="predicted"/>
<organism evidence="2 3">
    <name type="scientific">Portunus trituberculatus</name>
    <name type="common">Swimming crab</name>
    <name type="synonym">Neptunus trituberculatus</name>
    <dbReference type="NCBI Taxonomy" id="210409"/>
    <lineage>
        <taxon>Eukaryota</taxon>
        <taxon>Metazoa</taxon>
        <taxon>Ecdysozoa</taxon>
        <taxon>Arthropoda</taxon>
        <taxon>Crustacea</taxon>
        <taxon>Multicrustacea</taxon>
        <taxon>Malacostraca</taxon>
        <taxon>Eumalacostraca</taxon>
        <taxon>Eucarida</taxon>
        <taxon>Decapoda</taxon>
        <taxon>Pleocyemata</taxon>
        <taxon>Brachyura</taxon>
        <taxon>Eubrachyura</taxon>
        <taxon>Portunoidea</taxon>
        <taxon>Portunidae</taxon>
        <taxon>Portuninae</taxon>
        <taxon>Portunus</taxon>
    </lineage>
</organism>
<comment type="caution">
    <text evidence="2">The sequence shown here is derived from an EMBL/GenBank/DDBJ whole genome shotgun (WGS) entry which is preliminary data.</text>
</comment>
<evidence type="ECO:0000313" key="2">
    <source>
        <dbReference type="EMBL" id="MPC93471.1"/>
    </source>
</evidence>
<protein>
    <submittedName>
        <fullName evidence="2">Uncharacterized protein</fullName>
    </submittedName>
</protein>
<gene>
    <name evidence="2" type="ORF">E2C01_088599</name>
</gene>
<name>A0A5B7J6M1_PORTR</name>